<dbReference type="AlphaFoldDB" id="A0A8S9HIB0"/>
<reference evidence="2" key="1">
    <citation type="submission" date="2019-12" db="EMBL/GenBank/DDBJ databases">
        <title>Genome sequencing and annotation of Brassica cretica.</title>
        <authorList>
            <person name="Studholme D.J."/>
            <person name="Sarris P.F."/>
        </authorList>
    </citation>
    <scope>NUCLEOTIDE SEQUENCE</scope>
    <source>
        <strain evidence="2">PFS-001/15</strain>
        <tissue evidence="2">Leaf</tissue>
    </source>
</reference>
<gene>
    <name evidence="2" type="ORF">F2Q68_00014883</name>
</gene>
<dbReference type="Proteomes" id="UP000712281">
    <property type="component" value="Unassembled WGS sequence"/>
</dbReference>
<evidence type="ECO:0000256" key="1">
    <source>
        <dbReference type="SAM" id="MobiDB-lite"/>
    </source>
</evidence>
<name>A0A8S9HIB0_BRACR</name>
<proteinExistence type="predicted"/>
<evidence type="ECO:0000313" key="3">
    <source>
        <dbReference type="Proteomes" id="UP000712281"/>
    </source>
</evidence>
<comment type="caution">
    <text evidence="2">The sequence shown here is derived from an EMBL/GenBank/DDBJ whole genome shotgun (WGS) entry which is preliminary data.</text>
</comment>
<protein>
    <submittedName>
        <fullName evidence="2">Uncharacterized protein</fullName>
    </submittedName>
</protein>
<dbReference type="EMBL" id="QGKW02001940">
    <property type="protein sequence ID" value="KAF2558165.1"/>
    <property type="molecule type" value="Genomic_DNA"/>
</dbReference>
<feature type="compositionally biased region" description="Basic and acidic residues" evidence="1">
    <location>
        <begin position="54"/>
        <end position="66"/>
    </location>
</feature>
<evidence type="ECO:0000313" key="2">
    <source>
        <dbReference type="EMBL" id="KAF2558165.1"/>
    </source>
</evidence>
<organism evidence="2 3">
    <name type="scientific">Brassica cretica</name>
    <name type="common">Mustard</name>
    <dbReference type="NCBI Taxonomy" id="69181"/>
    <lineage>
        <taxon>Eukaryota</taxon>
        <taxon>Viridiplantae</taxon>
        <taxon>Streptophyta</taxon>
        <taxon>Embryophyta</taxon>
        <taxon>Tracheophyta</taxon>
        <taxon>Spermatophyta</taxon>
        <taxon>Magnoliopsida</taxon>
        <taxon>eudicotyledons</taxon>
        <taxon>Gunneridae</taxon>
        <taxon>Pentapetalae</taxon>
        <taxon>rosids</taxon>
        <taxon>malvids</taxon>
        <taxon>Brassicales</taxon>
        <taxon>Brassicaceae</taxon>
        <taxon>Brassiceae</taxon>
        <taxon>Brassica</taxon>
    </lineage>
</organism>
<sequence>MEDSSVAIQSLQGDLLRGQSKADLDALTSQLCEEKNNALAMEKEIKALRLKTKPQRDVRGGRRGDSTKLAPPYSTATLGLVTTKHPSPQSRGS</sequence>
<feature type="compositionally biased region" description="Polar residues" evidence="1">
    <location>
        <begin position="84"/>
        <end position="93"/>
    </location>
</feature>
<feature type="region of interest" description="Disordered" evidence="1">
    <location>
        <begin position="51"/>
        <end position="93"/>
    </location>
</feature>
<accession>A0A8S9HIB0</accession>